<dbReference type="GO" id="GO:0046872">
    <property type="term" value="F:metal ion binding"/>
    <property type="evidence" value="ECO:0007669"/>
    <property type="project" value="InterPro"/>
</dbReference>
<dbReference type="PANTHER" id="PTHR21621">
    <property type="entry name" value="RIBOSOMAL PROTEIN S6 MODIFICATION PROTEIN"/>
    <property type="match status" value="1"/>
</dbReference>
<sequence length="292" mass="32982">MGNLGLYVERSTISNSHEMGSLMRFAQVAQRLGHRTDFLFRPDMYKIPDCNALFIRAATDPLNSAYVAARTAQMHNIPVLDDPDSIYICCDKVNMYHHLRRAGVSMPETEFVSEAEVTAVHGKDLFERLGNPLVLKAPHSSFSLYVERAKTVEEYLSIGKRFMRRADRIIAQRFVPSQFDWRVGILGNRPLYVCQYTIPKKRWKILTYMPTGPAIQGPVKSMSLAEADPHLLERALQAAAAIGEGLYGVDLKQVGDDYIVIEVNDNPTIIAGDEDKKAPDVYEKIIRFLMES</sequence>
<evidence type="ECO:0000313" key="4">
    <source>
        <dbReference type="Proteomes" id="UP000777784"/>
    </source>
</evidence>
<gene>
    <name evidence="3" type="ORF">KJ970_09545</name>
</gene>
<keyword evidence="1" id="KW-0547">Nucleotide-binding</keyword>
<dbReference type="PANTHER" id="PTHR21621:SF0">
    <property type="entry name" value="BETA-CITRYLGLUTAMATE SYNTHASE B-RELATED"/>
    <property type="match status" value="1"/>
</dbReference>
<dbReference type="GO" id="GO:0005524">
    <property type="term" value="F:ATP binding"/>
    <property type="evidence" value="ECO:0007669"/>
    <property type="project" value="UniProtKB-UniRule"/>
</dbReference>
<dbReference type="Gene3D" id="3.30.470.20">
    <property type="entry name" value="ATP-grasp fold, B domain"/>
    <property type="match status" value="1"/>
</dbReference>
<comment type="caution">
    <text evidence="3">The sequence shown here is derived from an EMBL/GenBank/DDBJ whole genome shotgun (WGS) entry which is preliminary data.</text>
</comment>
<dbReference type="InterPro" id="IPR013815">
    <property type="entry name" value="ATP_grasp_subdomain_1"/>
</dbReference>
<feature type="domain" description="ATP-grasp" evidence="2">
    <location>
        <begin position="96"/>
        <end position="290"/>
    </location>
</feature>
<dbReference type="AlphaFoldDB" id="A0A948W3J4"/>
<evidence type="ECO:0000259" key="2">
    <source>
        <dbReference type="PROSITE" id="PS50975"/>
    </source>
</evidence>
<evidence type="ECO:0000313" key="3">
    <source>
        <dbReference type="EMBL" id="MBU2691162.1"/>
    </source>
</evidence>
<dbReference type="Proteomes" id="UP000777784">
    <property type="component" value="Unassembled WGS sequence"/>
</dbReference>
<organism evidence="3 4">
    <name type="scientific">Eiseniibacteriota bacterium</name>
    <dbReference type="NCBI Taxonomy" id="2212470"/>
    <lineage>
        <taxon>Bacteria</taxon>
        <taxon>Candidatus Eiseniibacteriota</taxon>
    </lineage>
</organism>
<dbReference type="EMBL" id="JAHJDP010000046">
    <property type="protein sequence ID" value="MBU2691162.1"/>
    <property type="molecule type" value="Genomic_DNA"/>
</dbReference>
<keyword evidence="3" id="KW-0436">Ligase</keyword>
<dbReference type="InterPro" id="IPR011761">
    <property type="entry name" value="ATP-grasp"/>
</dbReference>
<dbReference type="GO" id="GO:0016879">
    <property type="term" value="F:ligase activity, forming carbon-nitrogen bonds"/>
    <property type="evidence" value="ECO:0007669"/>
    <property type="project" value="TreeGrafter"/>
</dbReference>
<dbReference type="SUPFAM" id="SSF56059">
    <property type="entry name" value="Glutathione synthetase ATP-binding domain-like"/>
    <property type="match status" value="1"/>
</dbReference>
<dbReference type="Gene3D" id="3.30.1490.20">
    <property type="entry name" value="ATP-grasp fold, A domain"/>
    <property type="match status" value="1"/>
</dbReference>
<proteinExistence type="predicted"/>
<dbReference type="GO" id="GO:0005737">
    <property type="term" value="C:cytoplasm"/>
    <property type="evidence" value="ECO:0007669"/>
    <property type="project" value="TreeGrafter"/>
</dbReference>
<evidence type="ECO:0000256" key="1">
    <source>
        <dbReference type="PROSITE-ProRule" id="PRU00409"/>
    </source>
</evidence>
<protein>
    <submittedName>
        <fullName evidence="3">RimK family alpha-L-glutamate ligase</fullName>
    </submittedName>
</protein>
<keyword evidence="1" id="KW-0067">ATP-binding</keyword>
<dbReference type="PROSITE" id="PS50975">
    <property type="entry name" value="ATP_GRASP"/>
    <property type="match status" value="1"/>
</dbReference>
<accession>A0A948W3J4</accession>
<name>A0A948W3J4_UNCEI</name>
<reference evidence="3" key="1">
    <citation type="submission" date="2021-05" db="EMBL/GenBank/DDBJ databases">
        <title>Energy efficiency and biological interactions define the core microbiome of deep oligotrophic groundwater.</title>
        <authorList>
            <person name="Mehrshad M."/>
            <person name="Lopez-Fernandez M."/>
            <person name="Bell E."/>
            <person name="Bernier-Latmani R."/>
            <person name="Bertilsson S."/>
            <person name="Dopson M."/>
        </authorList>
    </citation>
    <scope>NUCLEOTIDE SEQUENCE</scope>
    <source>
        <strain evidence="3">Modern_marine.mb.64</strain>
    </source>
</reference>